<proteinExistence type="predicted"/>
<accession>A0A9W9EPJ9</accession>
<dbReference type="AlphaFoldDB" id="A0A9W9EPJ9"/>
<dbReference type="GO" id="GO:0016301">
    <property type="term" value="F:kinase activity"/>
    <property type="evidence" value="ECO:0007669"/>
    <property type="project" value="UniProtKB-KW"/>
</dbReference>
<reference evidence="1" key="1">
    <citation type="submission" date="2022-11" db="EMBL/GenBank/DDBJ databases">
        <authorList>
            <person name="Petersen C."/>
        </authorList>
    </citation>
    <scope>NUCLEOTIDE SEQUENCE</scope>
    <source>
        <strain evidence="1">IBT 30761</strain>
    </source>
</reference>
<keyword evidence="1" id="KW-0808">Transferase</keyword>
<dbReference type="RefSeq" id="XP_056470174.1">
    <property type="nucleotide sequence ID" value="XM_056622758.1"/>
</dbReference>
<protein>
    <submittedName>
        <fullName evidence="1">Protein kinase</fullName>
    </submittedName>
</protein>
<keyword evidence="2" id="KW-1185">Reference proteome</keyword>
<gene>
    <name evidence="1" type="ORF">N7532_010267</name>
</gene>
<name>A0A9W9EPJ9_9EURO</name>
<comment type="caution">
    <text evidence="1">The sequence shown here is derived from an EMBL/GenBank/DDBJ whole genome shotgun (WGS) entry which is preliminary data.</text>
</comment>
<evidence type="ECO:0000313" key="2">
    <source>
        <dbReference type="Proteomes" id="UP001149074"/>
    </source>
</evidence>
<dbReference type="GeneID" id="81361737"/>
<reference evidence="1" key="2">
    <citation type="journal article" date="2023" name="IMA Fungus">
        <title>Comparative genomic study of the Penicillium genus elucidates a diverse pangenome and 15 lateral gene transfer events.</title>
        <authorList>
            <person name="Petersen C."/>
            <person name="Sorensen T."/>
            <person name="Nielsen M.R."/>
            <person name="Sondergaard T.E."/>
            <person name="Sorensen J.L."/>
            <person name="Fitzpatrick D.A."/>
            <person name="Frisvad J.C."/>
            <person name="Nielsen K.L."/>
        </authorList>
    </citation>
    <scope>NUCLEOTIDE SEQUENCE</scope>
    <source>
        <strain evidence="1">IBT 30761</strain>
    </source>
</reference>
<organism evidence="1 2">
    <name type="scientific">Penicillium argentinense</name>
    <dbReference type="NCBI Taxonomy" id="1131581"/>
    <lineage>
        <taxon>Eukaryota</taxon>
        <taxon>Fungi</taxon>
        <taxon>Dikarya</taxon>
        <taxon>Ascomycota</taxon>
        <taxon>Pezizomycotina</taxon>
        <taxon>Eurotiomycetes</taxon>
        <taxon>Eurotiomycetidae</taxon>
        <taxon>Eurotiales</taxon>
        <taxon>Aspergillaceae</taxon>
        <taxon>Penicillium</taxon>
    </lineage>
</organism>
<dbReference type="EMBL" id="JAPQKI010000010">
    <property type="protein sequence ID" value="KAJ5085496.1"/>
    <property type="molecule type" value="Genomic_DNA"/>
</dbReference>
<keyword evidence="1" id="KW-0418">Kinase</keyword>
<dbReference type="Proteomes" id="UP001149074">
    <property type="component" value="Unassembled WGS sequence"/>
</dbReference>
<sequence>MDTPRRLPDVHWICRGFIHALRLRFRSLENSNRAVSKELETYRIFSQSPPCPSIVTIVEKPEPLSLRKEWMNDFAQAVALGISSPRSWRLMA</sequence>
<evidence type="ECO:0000313" key="1">
    <source>
        <dbReference type="EMBL" id="KAJ5085496.1"/>
    </source>
</evidence>
<dbReference type="OrthoDB" id="4062651at2759"/>